<dbReference type="PANTHER" id="PTHR33308">
    <property type="entry name" value="PEPTIDOGLYCAN HYDROLASE FLGJ"/>
    <property type="match status" value="1"/>
</dbReference>
<dbReference type="SUPFAM" id="SSF53955">
    <property type="entry name" value="Lysozyme-like"/>
    <property type="match status" value="1"/>
</dbReference>
<keyword evidence="8" id="KW-0378">Hydrolase</keyword>
<proteinExistence type="inferred from homology"/>
<dbReference type="SMART" id="SM00047">
    <property type="entry name" value="LYZ2"/>
    <property type="match status" value="1"/>
</dbReference>
<feature type="region of interest" description="Disordered" evidence="12">
    <location>
        <begin position="110"/>
        <end position="151"/>
    </location>
</feature>
<dbReference type="Gene3D" id="1.10.530.10">
    <property type="match status" value="1"/>
</dbReference>
<evidence type="ECO:0000259" key="13">
    <source>
        <dbReference type="SMART" id="SM00047"/>
    </source>
</evidence>
<comment type="subcellular location">
    <subcellularLocation>
        <location evidence="2">Periplasm</location>
    </subcellularLocation>
</comment>
<dbReference type="EMBL" id="CP007441">
    <property type="protein sequence ID" value="AHL75037.1"/>
    <property type="molecule type" value="Genomic_DNA"/>
</dbReference>
<dbReference type="GO" id="GO:0071555">
    <property type="term" value="P:cell wall organization"/>
    <property type="evidence" value="ECO:0007669"/>
    <property type="project" value="UniProtKB-KW"/>
</dbReference>
<keyword evidence="6" id="KW-0574">Periplasm</keyword>
<reference evidence="14 15" key="2">
    <citation type="submission" date="2014-03" db="EMBL/GenBank/DDBJ databases">
        <authorList>
            <person name="Baltrus D."/>
            <person name="Dougherty K."/>
        </authorList>
    </citation>
    <scope>NUCLEOTIDE SEQUENCE</scope>
    <source>
        <strain evidence="14 15">28a24</strain>
    </source>
</reference>
<keyword evidence="9" id="KW-0326">Glycosidase</keyword>
<evidence type="ECO:0000256" key="7">
    <source>
        <dbReference type="ARBA" id="ARBA00022795"/>
    </source>
</evidence>
<dbReference type="InterPro" id="IPR019301">
    <property type="entry name" value="Flagellar_prot_FlgJ_N"/>
</dbReference>
<evidence type="ECO:0000256" key="9">
    <source>
        <dbReference type="ARBA" id="ARBA00023295"/>
    </source>
</evidence>
<dbReference type="OrthoDB" id="289937at2"/>
<dbReference type="RefSeq" id="WP_025241212.1">
    <property type="nucleotide sequence ID" value="NZ_CP007441.1"/>
</dbReference>
<dbReference type="InterPro" id="IPR013377">
    <property type="entry name" value="FlgJ"/>
</dbReference>
<dbReference type="AlphaFoldDB" id="W8R9J3"/>
<dbReference type="Pfam" id="PF01832">
    <property type="entry name" value="Glucosaminidase"/>
    <property type="match status" value="1"/>
</dbReference>
<evidence type="ECO:0000256" key="8">
    <source>
        <dbReference type="ARBA" id="ARBA00022801"/>
    </source>
</evidence>
<evidence type="ECO:0000256" key="12">
    <source>
        <dbReference type="SAM" id="MobiDB-lite"/>
    </source>
</evidence>
<protein>
    <recommendedName>
        <fullName evidence="5">Peptidoglycan hydrolase FlgJ</fullName>
    </recommendedName>
    <alternativeName>
        <fullName evidence="11">Muramidase FlgJ</fullName>
    </alternativeName>
</protein>
<evidence type="ECO:0000256" key="3">
    <source>
        <dbReference type="ARBA" id="ARBA00006880"/>
    </source>
</evidence>
<dbReference type="GO" id="GO:0016798">
    <property type="term" value="F:hydrolase activity, acting on glycosyl bonds"/>
    <property type="evidence" value="ECO:0007669"/>
    <property type="project" value="UniProtKB-KW"/>
</dbReference>
<keyword evidence="7" id="KW-1005">Bacterial flagellum biogenesis</keyword>
<evidence type="ECO:0000256" key="10">
    <source>
        <dbReference type="ARBA" id="ARBA00023316"/>
    </source>
</evidence>
<evidence type="ECO:0000313" key="15">
    <source>
        <dbReference type="Proteomes" id="UP000019522"/>
    </source>
</evidence>
<evidence type="ECO:0000256" key="4">
    <source>
        <dbReference type="ARBA" id="ARBA00007974"/>
    </source>
</evidence>
<evidence type="ECO:0000256" key="1">
    <source>
        <dbReference type="ARBA" id="ARBA00002954"/>
    </source>
</evidence>
<dbReference type="InterPro" id="IPR023346">
    <property type="entry name" value="Lysozyme-like_dom_sf"/>
</dbReference>
<feature type="region of interest" description="Disordered" evidence="12">
    <location>
        <begin position="164"/>
        <end position="183"/>
    </location>
</feature>
<dbReference type="GO" id="GO:0044780">
    <property type="term" value="P:bacterial-type flagellum assembly"/>
    <property type="evidence" value="ECO:0007669"/>
    <property type="project" value="InterPro"/>
</dbReference>
<dbReference type="Proteomes" id="UP000019522">
    <property type="component" value="Chromosome"/>
</dbReference>
<dbReference type="InterPro" id="IPR002901">
    <property type="entry name" value="MGlyc_endo_b_GlcNAc-like_dom"/>
</dbReference>
<dbReference type="KEGG" id="pstt:CH92_07960"/>
<dbReference type="InterPro" id="IPR051056">
    <property type="entry name" value="Glycosyl_Hydrolase_73"/>
</dbReference>
<dbReference type="NCBIfam" id="TIGR02541">
    <property type="entry name" value="flagell_FlgJ"/>
    <property type="match status" value="1"/>
</dbReference>
<dbReference type="GO" id="GO:0071973">
    <property type="term" value="P:bacterial-type flagellum-dependent cell motility"/>
    <property type="evidence" value="ECO:0007669"/>
    <property type="project" value="TreeGrafter"/>
</dbReference>
<feature type="compositionally biased region" description="Polar residues" evidence="12">
    <location>
        <begin position="171"/>
        <end position="183"/>
    </location>
</feature>
<dbReference type="PANTHER" id="PTHR33308:SF9">
    <property type="entry name" value="PEPTIDOGLYCAN HYDROLASE FLGJ"/>
    <property type="match status" value="1"/>
</dbReference>
<keyword evidence="14" id="KW-0969">Cilium</keyword>
<dbReference type="PATRIC" id="fig|316.77.peg.1581"/>
<reference evidence="15" key="1">
    <citation type="journal article" date="2014" name="Genome Announc.">
        <title>Complete Genome Sequence of the Highly Transformable Pseudomonas stutzeri Strain 28a24.</title>
        <authorList>
            <person name="Smith B.A."/>
            <person name="Dougherty K.M."/>
            <person name="Baltrus D.A."/>
        </authorList>
    </citation>
    <scope>NUCLEOTIDE SEQUENCE [LARGE SCALE GENOMIC DNA]</scope>
    <source>
        <strain evidence="15">28a24</strain>
    </source>
</reference>
<evidence type="ECO:0000256" key="6">
    <source>
        <dbReference type="ARBA" id="ARBA00022764"/>
    </source>
</evidence>
<keyword evidence="14" id="KW-0282">Flagellum</keyword>
<keyword evidence="14" id="KW-0966">Cell projection</keyword>
<name>W8R9J3_STUST</name>
<keyword evidence="10" id="KW-0961">Cell wall biogenesis/degradation</keyword>
<evidence type="ECO:0000313" key="14">
    <source>
        <dbReference type="EMBL" id="AHL75037.1"/>
    </source>
</evidence>
<comment type="similarity">
    <text evidence="4">In the C-terminal section; belongs to the glycosyl hydrolase 73 family.</text>
</comment>
<evidence type="ECO:0000256" key="2">
    <source>
        <dbReference type="ARBA" id="ARBA00004418"/>
    </source>
</evidence>
<evidence type="ECO:0000256" key="11">
    <source>
        <dbReference type="ARBA" id="ARBA00030835"/>
    </source>
</evidence>
<dbReference type="FunFam" id="2.10.70.40:FF:000001">
    <property type="entry name" value="Flagellar assembly peptidoglycan hydrolase FlgJ"/>
    <property type="match status" value="1"/>
</dbReference>
<feature type="domain" description="Mannosyl-glycoprotein endo-beta-N-acetylglucosamidase-like" evidence="13">
    <location>
        <begin position="220"/>
        <end position="382"/>
    </location>
</feature>
<sequence>MENRLGLGRRTPDSGSYSDLNRLNQLKVGKDRDGAENVRKVAQEFESLFMNEMLKSMRSATEVIAQDNPLNSQASKQYQDMHDQQLSVTLSKEGGGIGLADVLVRQLAKQKEPSEKPNPFAQVAQTEGAKWSSNPNSKIAPVDPTRNDSQLLNQRRLALPGRLAERASEEVATTNSQSEQANQSGVVQPLVNIDWKPATAFAAPTDAPLIINGVEATVPSAPSKTRFSSPAEFIATMLPMAEKAAKRLGVEPRFLVAQAALETGWGKSIIKQKDGTNSHNLFGIKSTGWEGEAAKVTTTEYVNGKATKQVAGFRAYDSFEHSFNDYVRLLENNDRYKPAIQVASASGDSERFVKELQRAGYATDPQYASKINQIARKVQTYQTIADASSAPAVRTRG</sequence>
<dbReference type="GO" id="GO:0004040">
    <property type="term" value="F:amidase activity"/>
    <property type="evidence" value="ECO:0007669"/>
    <property type="project" value="InterPro"/>
</dbReference>
<organism evidence="14 15">
    <name type="scientific">Stutzerimonas stutzeri</name>
    <name type="common">Pseudomonas stutzeri</name>
    <dbReference type="NCBI Taxonomy" id="316"/>
    <lineage>
        <taxon>Bacteria</taxon>
        <taxon>Pseudomonadati</taxon>
        <taxon>Pseudomonadota</taxon>
        <taxon>Gammaproteobacteria</taxon>
        <taxon>Pseudomonadales</taxon>
        <taxon>Pseudomonadaceae</taxon>
        <taxon>Stutzerimonas</taxon>
    </lineage>
</organism>
<accession>W8R9J3</accession>
<gene>
    <name evidence="14" type="ORF">CH92_07960</name>
</gene>
<feature type="region of interest" description="Disordered" evidence="12">
    <location>
        <begin position="1"/>
        <end position="20"/>
    </location>
</feature>
<evidence type="ECO:0000256" key="5">
    <source>
        <dbReference type="ARBA" id="ARBA00013433"/>
    </source>
</evidence>
<dbReference type="Pfam" id="PF10135">
    <property type="entry name" value="Rod-binding"/>
    <property type="match status" value="1"/>
</dbReference>
<comment type="similarity">
    <text evidence="3">In the N-terminal section; belongs to the FlgJ family.</text>
</comment>
<dbReference type="Gene3D" id="2.10.70.40">
    <property type="entry name" value="peptidoglycan hydrolase"/>
    <property type="match status" value="1"/>
</dbReference>
<comment type="function">
    <text evidence="1">Flagellum-specific muramidase which hydrolyzes the peptidoglycan layer to assemble the rod structure in the periplasmic space.</text>
</comment>
<dbReference type="GO" id="GO:0042597">
    <property type="term" value="C:periplasmic space"/>
    <property type="evidence" value="ECO:0007669"/>
    <property type="project" value="UniProtKB-SubCell"/>
</dbReference>